<proteinExistence type="predicted"/>
<dbReference type="NCBIfam" id="TIGR01217">
    <property type="entry name" value="ac_ac_CoA_syn"/>
    <property type="match status" value="1"/>
</dbReference>
<dbReference type="Gene3D" id="3.30.300.30">
    <property type="match status" value="1"/>
</dbReference>
<dbReference type="GO" id="GO:0006629">
    <property type="term" value="P:lipid metabolic process"/>
    <property type="evidence" value="ECO:0007669"/>
    <property type="project" value="InterPro"/>
</dbReference>
<dbReference type="EMBL" id="ML991774">
    <property type="protein sequence ID" value="KAF2238776.1"/>
    <property type="molecule type" value="Genomic_DNA"/>
</dbReference>
<dbReference type="OrthoDB" id="10253869at2759"/>
<dbReference type="Proteomes" id="UP000800092">
    <property type="component" value="Unassembled WGS sequence"/>
</dbReference>
<dbReference type="InterPro" id="IPR005914">
    <property type="entry name" value="Acac_CoA_synth"/>
</dbReference>
<evidence type="ECO:0000259" key="1">
    <source>
        <dbReference type="Pfam" id="PF00501"/>
    </source>
</evidence>
<evidence type="ECO:0000313" key="3">
    <source>
        <dbReference type="Proteomes" id="UP000800092"/>
    </source>
</evidence>
<protein>
    <submittedName>
        <fullName evidence="2">Acetoacetate-CoA ligase</fullName>
    </submittedName>
</protein>
<sequence>MSMPKPPVLWRPPTPGSTSMDAYRRHVNAKFNVSLDNSRELHRWSVDHPQEFWLDVYGYLNLTPPLPFGLTKAYNASLPMSSVPPFYEGLELNYAENALEGQDPNGLALIGLREGEGLEGERLTWAELKDKVRRVSSALRRTGVQRGDVVAALVSNSVAAIILFLASATISAVYTSIAPDLGTAGCVNRLQQVTPRILFVDSHATYKGRRSSMIPKTESILSQLSIRPTVYIVPITSAKDYHPSRFLTLDSFLTHASALDTLSYTRLPFASPLTIVYSSGTTGPPKCIVHHHGLILQLKKISLLHNSLGPADTVLQYSSTSWIMFYIMNGHLTTGATTIAYDGSPLYPSPRQLLRICAHHRVTFFGTSPRYLAELEKAQCVPRAEFDLRHLRMVNTTGAPLSADQYRWFYATFPPSTHLCNVAGGTDIATSLCAADPAGPLYLGEMQMHGLGMDVDVADPDTGQSIRGQVDRDESGRWMVRPGELVVRKPFPSMPAFFWGDADGSVYRAAYFERWRDVDCFAMHDWISVNPETGGIMMHGRSDGVLNPSGIRFGSGEIYSICEGPAFNSEIAETLCVGRRRPHDRDETVFLFVKMNPGHEFSDSLLNRLRETIRAELSARHVPQFILEVEEIPVTINGKKVETAVKQLISGKDIKVSSTVVNPDCLLDYKKYRGHEDRRAAKL</sequence>
<dbReference type="PANTHER" id="PTHR42921">
    <property type="entry name" value="ACETOACETYL-COA SYNTHETASE"/>
    <property type="match status" value="1"/>
</dbReference>
<dbReference type="InterPro" id="IPR020845">
    <property type="entry name" value="AMP-binding_CS"/>
</dbReference>
<feature type="non-terminal residue" evidence="2">
    <location>
        <position position="683"/>
    </location>
</feature>
<dbReference type="GO" id="GO:0030729">
    <property type="term" value="F:acetoacetate-CoA ligase activity"/>
    <property type="evidence" value="ECO:0007669"/>
    <property type="project" value="InterPro"/>
</dbReference>
<dbReference type="InterPro" id="IPR000873">
    <property type="entry name" value="AMP-dep_synth/lig_dom"/>
</dbReference>
<dbReference type="Pfam" id="PF00501">
    <property type="entry name" value="AMP-binding"/>
    <property type="match status" value="1"/>
</dbReference>
<dbReference type="AlphaFoldDB" id="A0A6A6HKX2"/>
<feature type="domain" description="AMP-dependent synthetase/ligase" evidence="1">
    <location>
        <begin position="107"/>
        <end position="490"/>
    </location>
</feature>
<keyword evidence="2" id="KW-0436">Ligase</keyword>
<dbReference type="Gene3D" id="3.40.50.12780">
    <property type="entry name" value="N-terminal domain of ligase-like"/>
    <property type="match status" value="1"/>
</dbReference>
<keyword evidence="3" id="KW-1185">Reference proteome</keyword>
<organism evidence="2 3">
    <name type="scientific">Viridothelium virens</name>
    <name type="common">Speckled blister lichen</name>
    <name type="synonym">Trypethelium virens</name>
    <dbReference type="NCBI Taxonomy" id="1048519"/>
    <lineage>
        <taxon>Eukaryota</taxon>
        <taxon>Fungi</taxon>
        <taxon>Dikarya</taxon>
        <taxon>Ascomycota</taxon>
        <taxon>Pezizomycotina</taxon>
        <taxon>Dothideomycetes</taxon>
        <taxon>Dothideomycetes incertae sedis</taxon>
        <taxon>Trypetheliales</taxon>
        <taxon>Trypetheliaceae</taxon>
        <taxon>Viridothelium</taxon>
    </lineage>
</organism>
<dbReference type="InterPro" id="IPR042099">
    <property type="entry name" value="ANL_N_sf"/>
</dbReference>
<dbReference type="PROSITE" id="PS00455">
    <property type="entry name" value="AMP_BINDING"/>
    <property type="match status" value="1"/>
</dbReference>
<dbReference type="InterPro" id="IPR045851">
    <property type="entry name" value="AMP-bd_C_sf"/>
</dbReference>
<name>A0A6A6HKX2_VIRVR</name>
<dbReference type="SUPFAM" id="SSF56801">
    <property type="entry name" value="Acetyl-CoA synthetase-like"/>
    <property type="match status" value="1"/>
</dbReference>
<evidence type="ECO:0000313" key="2">
    <source>
        <dbReference type="EMBL" id="KAF2238776.1"/>
    </source>
</evidence>
<dbReference type="PANTHER" id="PTHR42921:SF4">
    <property type="entry name" value="ACETOACETYL-COA SYNTHASE (AFU_ORTHOLOGUE AFUA_8G04770)"/>
    <property type="match status" value="1"/>
</dbReference>
<reference evidence="2" key="1">
    <citation type="journal article" date="2020" name="Stud. Mycol.">
        <title>101 Dothideomycetes genomes: a test case for predicting lifestyles and emergence of pathogens.</title>
        <authorList>
            <person name="Haridas S."/>
            <person name="Albert R."/>
            <person name="Binder M."/>
            <person name="Bloem J."/>
            <person name="Labutti K."/>
            <person name="Salamov A."/>
            <person name="Andreopoulos B."/>
            <person name="Baker S."/>
            <person name="Barry K."/>
            <person name="Bills G."/>
            <person name="Bluhm B."/>
            <person name="Cannon C."/>
            <person name="Castanera R."/>
            <person name="Culley D."/>
            <person name="Daum C."/>
            <person name="Ezra D."/>
            <person name="Gonzalez J."/>
            <person name="Henrissat B."/>
            <person name="Kuo A."/>
            <person name="Liang C."/>
            <person name="Lipzen A."/>
            <person name="Lutzoni F."/>
            <person name="Magnuson J."/>
            <person name="Mondo S."/>
            <person name="Nolan M."/>
            <person name="Ohm R."/>
            <person name="Pangilinan J."/>
            <person name="Park H.-J."/>
            <person name="Ramirez L."/>
            <person name="Alfaro M."/>
            <person name="Sun H."/>
            <person name="Tritt A."/>
            <person name="Yoshinaga Y."/>
            <person name="Zwiers L.-H."/>
            <person name="Turgeon B."/>
            <person name="Goodwin S."/>
            <person name="Spatafora J."/>
            <person name="Crous P."/>
            <person name="Grigoriev I."/>
        </authorList>
    </citation>
    <scope>NUCLEOTIDE SEQUENCE</scope>
    <source>
        <strain evidence="2">Tuck. ex Michener</strain>
    </source>
</reference>
<accession>A0A6A6HKX2</accession>
<gene>
    <name evidence="2" type="ORF">EV356DRAFT_460034</name>
</gene>